<dbReference type="SUPFAM" id="SSF46689">
    <property type="entry name" value="Homeodomain-like"/>
    <property type="match status" value="1"/>
</dbReference>
<dbReference type="Gene3D" id="1.10.246.220">
    <property type="match status" value="1"/>
</dbReference>
<feature type="region of interest" description="Disordered" evidence="1">
    <location>
        <begin position="302"/>
        <end position="362"/>
    </location>
</feature>
<dbReference type="EMBL" id="LUGH01000017">
    <property type="protein sequence ID" value="OBZ91235.1"/>
    <property type="molecule type" value="Genomic_DNA"/>
</dbReference>
<dbReference type="OrthoDB" id="3366990at2759"/>
<dbReference type="InterPro" id="IPR009057">
    <property type="entry name" value="Homeodomain-like_sf"/>
</dbReference>
<comment type="caution">
    <text evidence="2">The sequence shown here is derived from an EMBL/GenBank/DDBJ whole genome shotgun (WGS) entry which is preliminary data.</text>
</comment>
<organism evidence="2 3">
    <name type="scientific">Choanephora cucurbitarum</name>
    <dbReference type="NCBI Taxonomy" id="101091"/>
    <lineage>
        <taxon>Eukaryota</taxon>
        <taxon>Fungi</taxon>
        <taxon>Fungi incertae sedis</taxon>
        <taxon>Mucoromycota</taxon>
        <taxon>Mucoromycotina</taxon>
        <taxon>Mucoromycetes</taxon>
        <taxon>Mucorales</taxon>
        <taxon>Mucorineae</taxon>
        <taxon>Choanephoraceae</taxon>
        <taxon>Choanephoroideae</taxon>
        <taxon>Choanephora</taxon>
    </lineage>
</organism>
<dbReference type="InParanoid" id="A0A1C7NQ45"/>
<dbReference type="STRING" id="101091.A0A1C7NQ45"/>
<evidence type="ECO:0000313" key="3">
    <source>
        <dbReference type="Proteomes" id="UP000093000"/>
    </source>
</evidence>
<feature type="compositionally biased region" description="Acidic residues" evidence="1">
    <location>
        <begin position="243"/>
        <end position="256"/>
    </location>
</feature>
<dbReference type="Proteomes" id="UP000093000">
    <property type="component" value="Unassembled WGS sequence"/>
</dbReference>
<gene>
    <name evidence="2" type="ORF">A0J61_00706</name>
</gene>
<feature type="region of interest" description="Disordered" evidence="1">
    <location>
        <begin position="243"/>
        <end position="287"/>
    </location>
</feature>
<evidence type="ECO:0008006" key="4">
    <source>
        <dbReference type="Google" id="ProtNLM"/>
    </source>
</evidence>
<evidence type="ECO:0000256" key="1">
    <source>
        <dbReference type="SAM" id="MobiDB-lite"/>
    </source>
</evidence>
<feature type="compositionally biased region" description="Polar residues" evidence="1">
    <location>
        <begin position="320"/>
        <end position="329"/>
    </location>
</feature>
<sequence>MAPNKVLLVKTASVARKLIEKYLEHVEDRTLDGIYVAVRAKTTSLFEQTMFIDPNNQIKGFEVKDQLECMEIECAFTKINLAIFIYQLNKFSEITTCLNTFFHSVEFLAKEYKDESLDLYCTVLLVELLEIANLLSAEGKTVNFKRLVNGHIPKDLSKLHLAQDHPDYEHAKRHILAYREELLKESIDDLFEKEDFYREKMIRQLHKYAAVRLVEIKRLDEAIASKNISKFEGQTIVNKSANEYEEQAEEQNEEQVDGNFGEEEHSPTDNDDLSDETSRRSTWDPSPIRFASEDFTASIILSDSDESTEATRLSSRRNLPKSLSPTAESSARPHRRSTSPRPAIDNGLPKTYRPRPDAPERRIPKVRKVAVPWTKEETDCLEAGLGKVQATNWVLIKETYKNELKARDTLSMKDKAVNEIKRRTRLGLDLGNFKYAQRRQ</sequence>
<evidence type="ECO:0000313" key="2">
    <source>
        <dbReference type="EMBL" id="OBZ91235.1"/>
    </source>
</evidence>
<accession>A0A1C7NQ45</accession>
<proteinExistence type="predicted"/>
<keyword evidence="3" id="KW-1185">Reference proteome</keyword>
<protein>
    <recommendedName>
        <fullName evidence="4">Myb-like domain-containing protein</fullName>
    </recommendedName>
</protein>
<dbReference type="AlphaFoldDB" id="A0A1C7NQ45"/>
<reference evidence="2 3" key="1">
    <citation type="submission" date="2016-03" db="EMBL/GenBank/DDBJ databases">
        <title>Choanephora cucurbitarum.</title>
        <authorList>
            <person name="Min B."/>
            <person name="Park H."/>
            <person name="Park J.-H."/>
            <person name="Shin H.-D."/>
            <person name="Choi I.-G."/>
        </authorList>
    </citation>
    <scope>NUCLEOTIDE SEQUENCE [LARGE SCALE GENOMIC DNA]</scope>
    <source>
        <strain evidence="2 3">KUS-F28377</strain>
    </source>
</reference>
<name>A0A1C7NQ45_9FUNG</name>